<evidence type="ECO:0000256" key="6">
    <source>
        <dbReference type="ARBA" id="ARBA00023180"/>
    </source>
</evidence>
<name>A0A4Y9YX32_9AGAM</name>
<evidence type="ECO:0000256" key="1">
    <source>
        <dbReference type="ARBA" id="ARBA00004606"/>
    </source>
</evidence>
<evidence type="ECO:0000256" key="4">
    <source>
        <dbReference type="ARBA" id="ARBA00022989"/>
    </source>
</evidence>
<keyword evidence="5" id="KW-0472">Membrane</keyword>
<protein>
    <recommendedName>
        <fullName evidence="10">Glycosyltransferase family 8 protein</fullName>
    </recommendedName>
</protein>
<evidence type="ECO:0000256" key="3">
    <source>
        <dbReference type="ARBA" id="ARBA00022968"/>
    </source>
</evidence>
<keyword evidence="9" id="KW-1185">Reference proteome</keyword>
<evidence type="ECO:0000313" key="8">
    <source>
        <dbReference type="EMBL" id="TFY65679.1"/>
    </source>
</evidence>
<proteinExistence type="predicted"/>
<dbReference type="Gene3D" id="3.90.550.10">
    <property type="entry name" value="Spore Coat Polysaccharide Biosynthesis Protein SpsA, Chain A"/>
    <property type="match status" value="1"/>
</dbReference>
<reference evidence="8 9" key="1">
    <citation type="submission" date="2019-02" db="EMBL/GenBank/DDBJ databases">
        <title>Genome sequencing of the rare red list fungi Dentipellis fragilis.</title>
        <authorList>
            <person name="Buettner E."/>
            <person name="Kellner H."/>
        </authorList>
    </citation>
    <scope>NUCLEOTIDE SEQUENCE [LARGE SCALE GENOMIC DNA]</scope>
    <source>
        <strain evidence="8 9">DSM 105465</strain>
    </source>
</reference>
<dbReference type="GO" id="GO:0035269">
    <property type="term" value="P:protein O-linked glycosylation via mannose"/>
    <property type="evidence" value="ECO:0007669"/>
    <property type="project" value="TreeGrafter"/>
</dbReference>
<dbReference type="AlphaFoldDB" id="A0A4Y9YX32"/>
<evidence type="ECO:0000256" key="2">
    <source>
        <dbReference type="ARBA" id="ARBA00022692"/>
    </source>
</evidence>
<dbReference type="PANTHER" id="PTHR12270:SF25">
    <property type="entry name" value="GLYCOSYLTRANSFERASE-LIKE PROTEIN LARGE"/>
    <property type="match status" value="1"/>
</dbReference>
<gene>
    <name evidence="8" type="ORF">EVG20_g5411</name>
</gene>
<feature type="region of interest" description="Disordered" evidence="7">
    <location>
        <begin position="1"/>
        <end position="26"/>
    </location>
</feature>
<dbReference type="OrthoDB" id="411524at2759"/>
<evidence type="ECO:0000256" key="5">
    <source>
        <dbReference type="ARBA" id="ARBA00023136"/>
    </source>
</evidence>
<keyword evidence="3" id="KW-0735">Signal-anchor</keyword>
<evidence type="ECO:0000256" key="7">
    <source>
        <dbReference type="SAM" id="MobiDB-lite"/>
    </source>
</evidence>
<dbReference type="Proteomes" id="UP000298327">
    <property type="component" value="Unassembled WGS sequence"/>
</dbReference>
<organism evidence="8 9">
    <name type="scientific">Dentipellis fragilis</name>
    <dbReference type="NCBI Taxonomy" id="205917"/>
    <lineage>
        <taxon>Eukaryota</taxon>
        <taxon>Fungi</taxon>
        <taxon>Dikarya</taxon>
        <taxon>Basidiomycota</taxon>
        <taxon>Agaricomycotina</taxon>
        <taxon>Agaricomycetes</taxon>
        <taxon>Russulales</taxon>
        <taxon>Hericiaceae</taxon>
        <taxon>Dentipellis</taxon>
    </lineage>
</organism>
<accession>A0A4Y9YX32</accession>
<keyword evidence="6" id="KW-0325">Glycoprotein</keyword>
<keyword evidence="2" id="KW-0812">Transmembrane</keyword>
<dbReference type="EMBL" id="SEOQ01000318">
    <property type="protein sequence ID" value="TFY65679.1"/>
    <property type="molecule type" value="Genomic_DNA"/>
</dbReference>
<keyword evidence="4" id="KW-1133">Transmembrane helix</keyword>
<dbReference type="PANTHER" id="PTHR12270">
    <property type="entry name" value="GLYCOSYLTRANSFERASE-RELATED"/>
    <property type="match status" value="1"/>
</dbReference>
<comment type="caution">
    <text evidence="8">The sequence shown here is derived from an EMBL/GenBank/DDBJ whole genome shotgun (WGS) entry which is preliminary data.</text>
</comment>
<evidence type="ECO:0000313" key="9">
    <source>
        <dbReference type="Proteomes" id="UP000298327"/>
    </source>
</evidence>
<dbReference type="InterPro" id="IPR051292">
    <property type="entry name" value="Xyl/GlcA_transferase"/>
</dbReference>
<dbReference type="SUPFAM" id="SSF53448">
    <property type="entry name" value="Nucleotide-diphospho-sugar transferases"/>
    <property type="match status" value="1"/>
</dbReference>
<dbReference type="InterPro" id="IPR029044">
    <property type="entry name" value="Nucleotide-diphossugar_trans"/>
</dbReference>
<dbReference type="GO" id="GO:0016020">
    <property type="term" value="C:membrane"/>
    <property type="evidence" value="ECO:0007669"/>
    <property type="project" value="UniProtKB-SubCell"/>
</dbReference>
<evidence type="ECO:0008006" key="10">
    <source>
        <dbReference type="Google" id="ProtNLM"/>
    </source>
</evidence>
<dbReference type="GO" id="GO:0042285">
    <property type="term" value="F:xylosyltransferase activity"/>
    <property type="evidence" value="ECO:0007669"/>
    <property type="project" value="TreeGrafter"/>
</dbReference>
<sequence>PMSPHADADPVDPPLSTTRSPRSAWDTGSVLRSRRRKWLLASLLLVGALFLLFSQSRLDTDQRVCLDPLDLQALHAVPTAPPTTVTVAVTVAVTVTAPPAVHTLVTSQKPSPVEPIVFGLIMWSLPSAIEGAILLKSAIMYTSRPLEFHIVCDDTGEAYLSQRLALLTHPVHNVTVRFYRPSWQSMVDRIDRDSTIKTNHLAGVPGLMKLFLHEIFPDDISKAIYVDTDAFFLTDPALLWDRFATMNDTVAISMPTHPDQAAPQWHDANKICSCIMLLNFERLRNMRLMDSVIYRNDDSGLFPPALSPPTFDALFGPTDSEGHFENGGLGDQEYFWAIVKGRPDIFEHLPYDWEVSSCLLDMYGTRIGQDDATMDEERTHMVHVYQTPHEDDVILPKLVHLYVPSCLLAVATCHAANNPRPLSHSNCLFGVDVYFEWDGWYDPENTLTANWGSALDYHVGTKWIWLNRGHGKVDVATIMDPLFSDQRFARWREQTAST</sequence>
<feature type="non-terminal residue" evidence="8">
    <location>
        <position position="1"/>
    </location>
</feature>
<comment type="subcellular location">
    <subcellularLocation>
        <location evidence="1">Membrane</location>
        <topology evidence="1">Single-pass type II membrane protein</topology>
    </subcellularLocation>
</comment>
<dbReference type="GO" id="GO:0015020">
    <property type="term" value="F:glucuronosyltransferase activity"/>
    <property type="evidence" value="ECO:0007669"/>
    <property type="project" value="TreeGrafter"/>
</dbReference>